<sequence length="174" mass="19774">MKGIIHYMENSSTFIMKSKVTDYIEEEKEQICEEAYRYNMSIPFVSFYMEMCYMVFPVTGFGGSSRVAEARVASAGDVREQAGEQMRLEAHLARSDTWLEHLGRWRATDNSAEILVLVGFPGSGKSFLAKQIEKKSDFKYATVCRDVLGSWQKCATEAVKLVQMDVTLPLPRDE</sequence>
<name>A0ACC1D8D2_9NEOP</name>
<dbReference type="Proteomes" id="UP000824533">
    <property type="component" value="Linkage Group LG07"/>
</dbReference>
<proteinExistence type="predicted"/>
<comment type="caution">
    <text evidence="1">The sequence shown here is derived from an EMBL/GenBank/DDBJ whole genome shotgun (WGS) entry which is preliminary data.</text>
</comment>
<evidence type="ECO:0000313" key="2">
    <source>
        <dbReference type="Proteomes" id="UP000824533"/>
    </source>
</evidence>
<dbReference type="EMBL" id="CM034393">
    <property type="protein sequence ID" value="KAJ0179994.1"/>
    <property type="molecule type" value="Genomic_DNA"/>
</dbReference>
<keyword evidence="2" id="KW-1185">Reference proteome</keyword>
<accession>A0ACC1D8D2</accession>
<protein>
    <submittedName>
        <fullName evidence="1">Uncharacterized protein</fullName>
    </submittedName>
</protein>
<reference evidence="1 2" key="1">
    <citation type="journal article" date="2021" name="Front. Genet.">
        <title>Chromosome-Level Genome Assembly Reveals Significant Gene Expansion in the Toll and IMD Signaling Pathways of Dendrolimus kikuchii.</title>
        <authorList>
            <person name="Zhou J."/>
            <person name="Wu P."/>
            <person name="Xiong Z."/>
            <person name="Liu N."/>
            <person name="Zhao N."/>
            <person name="Ji M."/>
            <person name="Qiu Y."/>
            <person name="Yang B."/>
        </authorList>
    </citation>
    <scope>NUCLEOTIDE SEQUENCE [LARGE SCALE GENOMIC DNA]</scope>
    <source>
        <strain evidence="1">Ann1</strain>
    </source>
</reference>
<gene>
    <name evidence="1" type="ORF">K1T71_004585</name>
</gene>
<organism evidence="1 2">
    <name type="scientific">Dendrolimus kikuchii</name>
    <dbReference type="NCBI Taxonomy" id="765133"/>
    <lineage>
        <taxon>Eukaryota</taxon>
        <taxon>Metazoa</taxon>
        <taxon>Ecdysozoa</taxon>
        <taxon>Arthropoda</taxon>
        <taxon>Hexapoda</taxon>
        <taxon>Insecta</taxon>
        <taxon>Pterygota</taxon>
        <taxon>Neoptera</taxon>
        <taxon>Endopterygota</taxon>
        <taxon>Lepidoptera</taxon>
        <taxon>Glossata</taxon>
        <taxon>Ditrysia</taxon>
        <taxon>Bombycoidea</taxon>
        <taxon>Lasiocampidae</taxon>
        <taxon>Dendrolimus</taxon>
    </lineage>
</organism>
<evidence type="ECO:0000313" key="1">
    <source>
        <dbReference type="EMBL" id="KAJ0179994.1"/>
    </source>
</evidence>